<reference evidence="1 2" key="1">
    <citation type="submission" date="2019-05" db="EMBL/GenBank/DDBJ databases">
        <title>Emergence of the Ug99 lineage of the wheat stem rust pathogen through somatic hybridization.</title>
        <authorList>
            <person name="Li F."/>
            <person name="Upadhyaya N.M."/>
            <person name="Sperschneider J."/>
            <person name="Matny O."/>
            <person name="Nguyen-Phuc H."/>
            <person name="Mago R."/>
            <person name="Raley C."/>
            <person name="Miller M.E."/>
            <person name="Silverstein K.A.T."/>
            <person name="Henningsen E."/>
            <person name="Hirsch C.D."/>
            <person name="Visser B."/>
            <person name="Pretorius Z.A."/>
            <person name="Steffenson B.J."/>
            <person name="Schwessinger B."/>
            <person name="Dodds P.N."/>
            <person name="Figueroa M."/>
        </authorList>
    </citation>
    <scope>NUCLEOTIDE SEQUENCE [LARGE SCALE GENOMIC DNA]</scope>
    <source>
        <strain evidence="1 2">Ug99</strain>
    </source>
</reference>
<accession>A0A5B0Q0W4</accession>
<dbReference type="Proteomes" id="UP000325313">
    <property type="component" value="Unassembled WGS sequence"/>
</dbReference>
<proteinExistence type="predicted"/>
<dbReference type="AlphaFoldDB" id="A0A5B0Q0W4"/>
<organism evidence="1 2">
    <name type="scientific">Puccinia graminis f. sp. tritici</name>
    <dbReference type="NCBI Taxonomy" id="56615"/>
    <lineage>
        <taxon>Eukaryota</taxon>
        <taxon>Fungi</taxon>
        <taxon>Dikarya</taxon>
        <taxon>Basidiomycota</taxon>
        <taxon>Pucciniomycotina</taxon>
        <taxon>Pucciniomycetes</taxon>
        <taxon>Pucciniales</taxon>
        <taxon>Pucciniaceae</taxon>
        <taxon>Puccinia</taxon>
    </lineage>
</organism>
<comment type="caution">
    <text evidence="1">The sequence shown here is derived from an EMBL/GenBank/DDBJ whole genome shotgun (WGS) entry which is preliminary data.</text>
</comment>
<protein>
    <submittedName>
        <fullName evidence="1">Uncharacterized protein</fullName>
    </submittedName>
</protein>
<evidence type="ECO:0000313" key="2">
    <source>
        <dbReference type="Proteomes" id="UP000325313"/>
    </source>
</evidence>
<evidence type="ECO:0000313" key="1">
    <source>
        <dbReference type="EMBL" id="KAA1106851.1"/>
    </source>
</evidence>
<name>A0A5B0Q0W4_PUCGR</name>
<gene>
    <name evidence="1" type="ORF">PGTUg99_020431</name>
</gene>
<sequence length="61" mass="7012">MNLFLEAIEASVVNELAIYLGGKYKSLPAQAGQCLEWWKEYHKNSMCYCVIHSGSSFFYLE</sequence>
<dbReference type="EMBL" id="VDEP01000309">
    <property type="protein sequence ID" value="KAA1106851.1"/>
    <property type="molecule type" value="Genomic_DNA"/>
</dbReference>